<protein>
    <submittedName>
        <fullName evidence="1">Uncharacterized protein</fullName>
    </submittedName>
</protein>
<comment type="caution">
    <text evidence="1">The sequence shown here is derived from an EMBL/GenBank/DDBJ whole genome shotgun (WGS) entry which is preliminary data.</text>
</comment>
<dbReference type="Proteomes" id="UP001056120">
    <property type="component" value="Linkage Group LG21"/>
</dbReference>
<reference evidence="1 2" key="2">
    <citation type="journal article" date="2022" name="Mol. Ecol. Resour.">
        <title>The genomes of chicory, endive, great burdock and yacon provide insights into Asteraceae paleo-polyploidization history and plant inulin production.</title>
        <authorList>
            <person name="Fan W."/>
            <person name="Wang S."/>
            <person name="Wang H."/>
            <person name="Wang A."/>
            <person name="Jiang F."/>
            <person name="Liu H."/>
            <person name="Zhao H."/>
            <person name="Xu D."/>
            <person name="Zhang Y."/>
        </authorList>
    </citation>
    <scope>NUCLEOTIDE SEQUENCE [LARGE SCALE GENOMIC DNA]</scope>
    <source>
        <strain evidence="2">cv. Yunnan</strain>
        <tissue evidence="1">Leaves</tissue>
    </source>
</reference>
<gene>
    <name evidence="1" type="ORF">L1987_63399</name>
</gene>
<sequence length="194" mass="21351">MKLASKNPFLAHADGLCHVYVDKSADMQMEKNIALDAKTDYPAACNAMETLLVHKDLMENGGVNALLIELQTKGVGINHDPRASCMLNLPSASSYYHEYGSLACTIEIVVDVHAAIESLIINIRMEGRTLIVRISTSMIHSRGPVGVEGLLTTRWIVRGNGHSLRTHSPSLNYTCPINRNKREVTELLVALSVW</sequence>
<evidence type="ECO:0000313" key="1">
    <source>
        <dbReference type="EMBL" id="KAI3732200.1"/>
    </source>
</evidence>
<dbReference type="EMBL" id="CM042038">
    <property type="protein sequence ID" value="KAI3732200.1"/>
    <property type="molecule type" value="Genomic_DNA"/>
</dbReference>
<organism evidence="1 2">
    <name type="scientific">Smallanthus sonchifolius</name>
    <dbReference type="NCBI Taxonomy" id="185202"/>
    <lineage>
        <taxon>Eukaryota</taxon>
        <taxon>Viridiplantae</taxon>
        <taxon>Streptophyta</taxon>
        <taxon>Embryophyta</taxon>
        <taxon>Tracheophyta</taxon>
        <taxon>Spermatophyta</taxon>
        <taxon>Magnoliopsida</taxon>
        <taxon>eudicotyledons</taxon>
        <taxon>Gunneridae</taxon>
        <taxon>Pentapetalae</taxon>
        <taxon>asterids</taxon>
        <taxon>campanulids</taxon>
        <taxon>Asterales</taxon>
        <taxon>Asteraceae</taxon>
        <taxon>Asteroideae</taxon>
        <taxon>Heliantheae alliance</taxon>
        <taxon>Millerieae</taxon>
        <taxon>Smallanthus</taxon>
    </lineage>
</organism>
<name>A0ACB9CDC9_9ASTR</name>
<accession>A0ACB9CDC9</accession>
<proteinExistence type="predicted"/>
<evidence type="ECO:0000313" key="2">
    <source>
        <dbReference type="Proteomes" id="UP001056120"/>
    </source>
</evidence>
<keyword evidence="2" id="KW-1185">Reference proteome</keyword>
<reference evidence="2" key="1">
    <citation type="journal article" date="2022" name="Mol. Ecol. Resour.">
        <title>The genomes of chicory, endive, great burdock and yacon provide insights into Asteraceae palaeo-polyploidization history and plant inulin production.</title>
        <authorList>
            <person name="Fan W."/>
            <person name="Wang S."/>
            <person name="Wang H."/>
            <person name="Wang A."/>
            <person name="Jiang F."/>
            <person name="Liu H."/>
            <person name="Zhao H."/>
            <person name="Xu D."/>
            <person name="Zhang Y."/>
        </authorList>
    </citation>
    <scope>NUCLEOTIDE SEQUENCE [LARGE SCALE GENOMIC DNA]</scope>
    <source>
        <strain evidence="2">cv. Yunnan</strain>
    </source>
</reference>